<dbReference type="Gene3D" id="1.10.10.10">
    <property type="entry name" value="Winged helix-like DNA-binding domain superfamily/Winged helix DNA-binding domain"/>
    <property type="match status" value="1"/>
</dbReference>
<proteinExistence type="predicted"/>
<feature type="compositionally biased region" description="Low complexity" evidence="1">
    <location>
        <begin position="184"/>
        <end position="198"/>
    </location>
</feature>
<dbReference type="Proteomes" id="UP001500604">
    <property type="component" value="Unassembled WGS sequence"/>
</dbReference>
<reference evidence="3" key="1">
    <citation type="journal article" date="2019" name="Int. J. Syst. Evol. Microbiol.">
        <title>The Global Catalogue of Microorganisms (GCM) 10K type strain sequencing project: providing services to taxonomists for standard genome sequencing and annotation.</title>
        <authorList>
            <consortium name="The Broad Institute Genomics Platform"/>
            <consortium name="The Broad Institute Genome Sequencing Center for Infectious Disease"/>
            <person name="Wu L."/>
            <person name="Ma J."/>
        </authorList>
    </citation>
    <scope>NUCLEOTIDE SEQUENCE [LARGE SCALE GENOMIC DNA]</scope>
    <source>
        <strain evidence="3">JCM 17805</strain>
    </source>
</reference>
<protein>
    <recommendedName>
        <fullName evidence="4">Helix-turn-helix domain-containing protein</fullName>
    </recommendedName>
</protein>
<sequence length="214" mass="24532">MSVSLMSKVWRMTIPSTEKIVLLALADWASDDGVAYPKQCTLASKCSLTDRTIRKTLKSLRESYRLIEWEPRSEETQGRSNTYFLTFVKTADEPIIIEKVETPKAEPKPKPPAKTKPANRATQIPDDFVVDDELKGWACENRIEVDLRAETEQWTDYHKAKGSLQKDWRASWRTWMRNAKKWGRNNANSYNGNANGSSRLEDELNDTSWADGLC</sequence>
<name>A0ABP8V949_9GAMM</name>
<evidence type="ECO:0000313" key="3">
    <source>
        <dbReference type="Proteomes" id="UP001500604"/>
    </source>
</evidence>
<feature type="region of interest" description="Disordered" evidence="1">
    <location>
        <begin position="100"/>
        <end position="123"/>
    </location>
</feature>
<feature type="region of interest" description="Disordered" evidence="1">
    <location>
        <begin position="183"/>
        <end position="202"/>
    </location>
</feature>
<feature type="compositionally biased region" description="Basic and acidic residues" evidence="1">
    <location>
        <begin position="100"/>
        <end position="109"/>
    </location>
</feature>
<evidence type="ECO:0000256" key="1">
    <source>
        <dbReference type="SAM" id="MobiDB-lite"/>
    </source>
</evidence>
<dbReference type="EMBL" id="BAABFL010000468">
    <property type="protein sequence ID" value="GAA4652054.1"/>
    <property type="molecule type" value="Genomic_DNA"/>
</dbReference>
<gene>
    <name evidence="2" type="ORF">GCM10023116_43380</name>
</gene>
<accession>A0ABP8V949</accession>
<dbReference type="Pfam" id="PF13730">
    <property type="entry name" value="HTH_36"/>
    <property type="match status" value="1"/>
</dbReference>
<keyword evidence="3" id="KW-1185">Reference proteome</keyword>
<comment type="caution">
    <text evidence="2">The sequence shown here is derived from an EMBL/GenBank/DDBJ whole genome shotgun (WGS) entry which is preliminary data.</text>
</comment>
<organism evidence="2 3">
    <name type="scientific">Kistimonas scapharcae</name>
    <dbReference type="NCBI Taxonomy" id="1036133"/>
    <lineage>
        <taxon>Bacteria</taxon>
        <taxon>Pseudomonadati</taxon>
        <taxon>Pseudomonadota</taxon>
        <taxon>Gammaproteobacteria</taxon>
        <taxon>Oceanospirillales</taxon>
        <taxon>Endozoicomonadaceae</taxon>
        <taxon>Kistimonas</taxon>
    </lineage>
</organism>
<dbReference type="InterPro" id="IPR036388">
    <property type="entry name" value="WH-like_DNA-bd_sf"/>
</dbReference>
<evidence type="ECO:0000313" key="2">
    <source>
        <dbReference type="EMBL" id="GAA4652054.1"/>
    </source>
</evidence>
<evidence type="ECO:0008006" key="4">
    <source>
        <dbReference type="Google" id="ProtNLM"/>
    </source>
</evidence>